<dbReference type="SMART" id="SM00448">
    <property type="entry name" value="REC"/>
    <property type="match status" value="1"/>
</dbReference>
<dbReference type="PANTHER" id="PTHR44757:SF2">
    <property type="entry name" value="BIOFILM ARCHITECTURE MAINTENANCE PROTEIN MBAA"/>
    <property type="match status" value="1"/>
</dbReference>
<evidence type="ECO:0000256" key="2">
    <source>
        <dbReference type="SAM" id="Coils"/>
    </source>
</evidence>
<dbReference type="SUPFAM" id="SSF55073">
    <property type="entry name" value="Nucleotide cyclase"/>
    <property type="match status" value="1"/>
</dbReference>
<organism evidence="6 7">
    <name type="scientific">Pelagibius litoralis</name>
    <dbReference type="NCBI Taxonomy" id="374515"/>
    <lineage>
        <taxon>Bacteria</taxon>
        <taxon>Pseudomonadati</taxon>
        <taxon>Pseudomonadota</taxon>
        <taxon>Alphaproteobacteria</taxon>
        <taxon>Rhodospirillales</taxon>
        <taxon>Rhodovibrionaceae</taxon>
        <taxon>Pelagibius</taxon>
    </lineage>
</organism>
<dbReference type="CDD" id="cd01949">
    <property type="entry name" value="GGDEF"/>
    <property type="match status" value="1"/>
</dbReference>
<dbReference type="RefSeq" id="WP_167227561.1">
    <property type="nucleotide sequence ID" value="NZ_JAAQPH010000015.1"/>
</dbReference>
<name>A0A967KEE8_9PROT</name>
<dbReference type="Gene3D" id="3.30.70.270">
    <property type="match status" value="1"/>
</dbReference>
<dbReference type="EMBL" id="JAAQPH010000015">
    <property type="protein sequence ID" value="NIA70695.1"/>
    <property type="molecule type" value="Genomic_DNA"/>
</dbReference>
<dbReference type="Gene3D" id="3.40.50.2300">
    <property type="match status" value="1"/>
</dbReference>
<dbReference type="InterPro" id="IPR035919">
    <property type="entry name" value="EAL_sf"/>
</dbReference>
<dbReference type="SUPFAM" id="SSF52172">
    <property type="entry name" value="CheY-like"/>
    <property type="match status" value="1"/>
</dbReference>
<dbReference type="GO" id="GO:0003824">
    <property type="term" value="F:catalytic activity"/>
    <property type="evidence" value="ECO:0007669"/>
    <property type="project" value="UniProtKB-ARBA"/>
</dbReference>
<evidence type="ECO:0000259" key="4">
    <source>
        <dbReference type="PROSITE" id="PS50883"/>
    </source>
</evidence>
<dbReference type="Proteomes" id="UP000761264">
    <property type="component" value="Unassembled WGS sequence"/>
</dbReference>
<dbReference type="CDD" id="cd00156">
    <property type="entry name" value="REC"/>
    <property type="match status" value="1"/>
</dbReference>
<dbReference type="InterPro" id="IPR001789">
    <property type="entry name" value="Sig_transdc_resp-reg_receiver"/>
</dbReference>
<sequence>MPRILVIDDDAVDRMHSGRLLAEIFGPELRLEFATNWDEATAAVAANVHDIYIVDHFLGAGTGLEIIESAAQSDETRIFILLTGNENRDVDIAATRAGVADFIVKNDLTARRLERSLRYAGESMRQKRLLIEQADELRKTKAAIEEDAQKQQILTKDLTKAQSQLTDALTRAEKSERRYRWLAQHDLLTKIPNRALFTEKLCEGLGQASRSKKDLALLLLDIDRFKWINDSFGHQVGDGFLVQVAQRLTDILRETDIIARVGGDEFAIIATNLDDENSAATVAEKVVAALSEPFDVSGHHIETGASVGIAMLERRQGREADAMILEADSALYRAKAAGRGVFHFYDDALDDEIQRSLLLKRELPRAIKAGDFSLVFQPKIKLSNGAISGVEALARWPHATLQAISPGEFIPLAESTGQIVPLSEWIFEEALQTLASWRNTPLDGVSMAVNLSALLLKRNDLVDEVRWLLDRHSLDPALLELEITETAALENLDIAICQLNKLRELGVTIAIDDFGTGYSSLALATSLPADCLKIDLSFVAGMLNNGANAAAVNSTITLAHSLGIRTVAEGVETEEQLTYLQRQGCDEAQGYFFAKPLPKDEILDWHGTHAGRLLPAA</sequence>
<dbReference type="AlphaFoldDB" id="A0A967KEE8"/>
<evidence type="ECO:0000313" key="7">
    <source>
        <dbReference type="Proteomes" id="UP000761264"/>
    </source>
</evidence>
<dbReference type="InterPro" id="IPR052155">
    <property type="entry name" value="Biofilm_reg_signaling"/>
</dbReference>
<dbReference type="InterPro" id="IPR011006">
    <property type="entry name" value="CheY-like_superfamily"/>
</dbReference>
<protein>
    <submittedName>
        <fullName evidence="6">EAL domain-containing protein</fullName>
    </submittedName>
</protein>
<dbReference type="InterPro" id="IPR029787">
    <property type="entry name" value="Nucleotide_cyclase"/>
</dbReference>
<evidence type="ECO:0000259" key="5">
    <source>
        <dbReference type="PROSITE" id="PS50887"/>
    </source>
</evidence>
<dbReference type="GO" id="GO:0000160">
    <property type="term" value="P:phosphorelay signal transduction system"/>
    <property type="evidence" value="ECO:0007669"/>
    <property type="project" value="InterPro"/>
</dbReference>
<dbReference type="PROSITE" id="PS50883">
    <property type="entry name" value="EAL"/>
    <property type="match status" value="1"/>
</dbReference>
<dbReference type="PROSITE" id="PS50887">
    <property type="entry name" value="GGDEF"/>
    <property type="match status" value="1"/>
</dbReference>
<feature type="domain" description="EAL" evidence="4">
    <location>
        <begin position="356"/>
        <end position="610"/>
    </location>
</feature>
<accession>A0A967KEE8</accession>
<dbReference type="Gene3D" id="3.20.20.450">
    <property type="entry name" value="EAL domain"/>
    <property type="match status" value="1"/>
</dbReference>
<dbReference type="InterPro" id="IPR043128">
    <property type="entry name" value="Rev_trsase/Diguanyl_cyclase"/>
</dbReference>
<dbReference type="Pfam" id="PF00072">
    <property type="entry name" value="Response_reg"/>
    <property type="match status" value="1"/>
</dbReference>
<dbReference type="Pfam" id="PF00563">
    <property type="entry name" value="EAL"/>
    <property type="match status" value="1"/>
</dbReference>
<feature type="domain" description="Response regulatory" evidence="3">
    <location>
        <begin position="3"/>
        <end position="120"/>
    </location>
</feature>
<dbReference type="SMART" id="SM00052">
    <property type="entry name" value="EAL"/>
    <property type="match status" value="1"/>
</dbReference>
<dbReference type="SMART" id="SM00267">
    <property type="entry name" value="GGDEF"/>
    <property type="match status" value="1"/>
</dbReference>
<dbReference type="FunFam" id="3.30.70.270:FF:000001">
    <property type="entry name" value="Diguanylate cyclase domain protein"/>
    <property type="match status" value="1"/>
</dbReference>
<keyword evidence="1" id="KW-0597">Phosphoprotein</keyword>
<dbReference type="InterPro" id="IPR001633">
    <property type="entry name" value="EAL_dom"/>
</dbReference>
<dbReference type="NCBIfam" id="TIGR00254">
    <property type="entry name" value="GGDEF"/>
    <property type="match status" value="1"/>
</dbReference>
<dbReference type="SUPFAM" id="SSF141868">
    <property type="entry name" value="EAL domain-like"/>
    <property type="match status" value="1"/>
</dbReference>
<dbReference type="CDD" id="cd01948">
    <property type="entry name" value="EAL"/>
    <property type="match status" value="1"/>
</dbReference>
<comment type="caution">
    <text evidence="6">The sequence shown here is derived from an EMBL/GenBank/DDBJ whole genome shotgun (WGS) entry which is preliminary data.</text>
</comment>
<gene>
    <name evidence="6" type="ORF">HBA54_19025</name>
</gene>
<evidence type="ECO:0000259" key="3">
    <source>
        <dbReference type="PROSITE" id="PS50110"/>
    </source>
</evidence>
<proteinExistence type="predicted"/>
<dbReference type="Pfam" id="PF00990">
    <property type="entry name" value="GGDEF"/>
    <property type="match status" value="1"/>
</dbReference>
<keyword evidence="7" id="KW-1185">Reference proteome</keyword>
<dbReference type="PANTHER" id="PTHR44757">
    <property type="entry name" value="DIGUANYLATE CYCLASE DGCP"/>
    <property type="match status" value="1"/>
</dbReference>
<feature type="coiled-coil region" evidence="2">
    <location>
        <begin position="127"/>
        <end position="178"/>
    </location>
</feature>
<dbReference type="InterPro" id="IPR000160">
    <property type="entry name" value="GGDEF_dom"/>
</dbReference>
<evidence type="ECO:0000313" key="6">
    <source>
        <dbReference type="EMBL" id="NIA70695.1"/>
    </source>
</evidence>
<dbReference type="PROSITE" id="PS50110">
    <property type="entry name" value="RESPONSE_REGULATORY"/>
    <property type="match status" value="1"/>
</dbReference>
<reference evidence="6" key="1">
    <citation type="submission" date="2020-03" db="EMBL/GenBank/DDBJ databases">
        <title>Genome of Pelagibius litoralis DSM 21314T.</title>
        <authorList>
            <person name="Wang G."/>
        </authorList>
    </citation>
    <scope>NUCLEOTIDE SEQUENCE</scope>
    <source>
        <strain evidence="6">DSM 21314</strain>
    </source>
</reference>
<keyword evidence="2" id="KW-0175">Coiled coil</keyword>
<evidence type="ECO:0000256" key="1">
    <source>
        <dbReference type="PROSITE-ProRule" id="PRU00169"/>
    </source>
</evidence>
<feature type="modified residue" description="4-aspartylphosphate" evidence="1">
    <location>
        <position position="55"/>
    </location>
</feature>
<feature type="domain" description="GGDEF" evidence="5">
    <location>
        <begin position="213"/>
        <end position="347"/>
    </location>
</feature>